<dbReference type="PANTHER" id="PTHR14389">
    <property type="entry name" value="SI:CH1073-475A24.1"/>
    <property type="match status" value="1"/>
</dbReference>
<gene>
    <name evidence="1" type="ORF">Poly21_55310</name>
</gene>
<comment type="caution">
    <text evidence="1">The sequence shown here is derived from an EMBL/GenBank/DDBJ whole genome shotgun (WGS) entry which is preliminary data.</text>
</comment>
<name>A0A5C6BEK7_9BACT</name>
<dbReference type="Gene3D" id="2.40.10.10">
    <property type="entry name" value="Trypsin-like serine proteases"/>
    <property type="match status" value="2"/>
</dbReference>
<reference evidence="1 2" key="1">
    <citation type="journal article" date="2020" name="Antonie Van Leeuwenhoek">
        <title>Rhodopirellula heiligendammensis sp. nov., Rhodopirellula pilleata sp. nov., and Rhodopirellula solitaria sp. nov. isolated from natural or artificial marine surfaces in Northern Germany and California, USA, and emended description of the genus Rhodopirellula.</title>
        <authorList>
            <person name="Kallscheuer N."/>
            <person name="Wiegand S."/>
            <person name="Jogler M."/>
            <person name="Boedeker C."/>
            <person name="Peeters S.H."/>
            <person name="Rast P."/>
            <person name="Heuer A."/>
            <person name="Jetten M.S.M."/>
            <person name="Rohde M."/>
            <person name="Jogler C."/>
        </authorList>
    </citation>
    <scope>NUCLEOTIDE SEQUENCE [LARGE SCALE GENOMIC DNA]</scope>
    <source>
        <strain evidence="1 2">Poly21</strain>
    </source>
</reference>
<dbReference type="InterPro" id="IPR009003">
    <property type="entry name" value="Peptidase_S1_PA"/>
</dbReference>
<evidence type="ECO:0008006" key="3">
    <source>
        <dbReference type="Google" id="ProtNLM"/>
    </source>
</evidence>
<evidence type="ECO:0000313" key="1">
    <source>
        <dbReference type="EMBL" id="TWU09726.1"/>
    </source>
</evidence>
<accession>A0A5C6BEK7</accession>
<dbReference type="OrthoDB" id="9811262at2"/>
<dbReference type="PANTHER" id="PTHR14389:SF3">
    <property type="entry name" value="PROTEIN FAM111A-LIKE"/>
    <property type="match status" value="1"/>
</dbReference>
<sequence>MYFQISASIADSHAELADAAKCIDAVMDECTQRSLIRGHLLARSSGVDVNQIDAALELFADDPAFTAVEVIECEGCGAVEKPADIQKMIVEYGAYTCSRCDRSVDAESFRADDYCAAYYFEPDAAKRMETPLAIPPVVNPPVAPTPGMDEPVDHELTTEEVQIVTELFESCFDSADAVMDFVLESCTRPISREIETRNKRSAIRSLREKAHNHALLGEVLVDLAKEFPNKQAYILAVAAKIQDKYVQVSDAYEQKALSLTASAEEPSLNLGRTAFLEKATSLNPFLNLGDLRKWCEHAESRVCRVRSDGDDYGTGFLVGPDLVLTCFHVVKDFISTHERKYLSVCFDPTIDIETATAINIDSDWDIPFSKVSETDLRDNFGVPEPDELDFALLKLTEGPGETRGFFQLRDNVRLPRVGEPILIAGHPGPYAPLQELKFSMAAPGFEKVNKNQTRLIYKTSTLEGSSGSPVFDRQFRLIGLHHNRGEQDGRFYANNRGIPIKTIAKYLAKSTWADLPEIQRVTTG</sequence>
<keyword evidence="2" id="KW-1185">Reference proteome</keyword>
<evidence type="ECO:0000313" key="2">
    <source>
        <dbReference type="Proteomes" id="UP000319908"/>
    </source>
</evidence>
<proteinExistence type="predicted"/>
<dbReference type="Proteomes" id="UP000319908">
    <property type="component" value="Unassembled WGS sequence"/>
</dbReference>
<dbReference type="EMBL" id="SJPU01000009">
    <property type="protein sequence ID" value="TWU09726.1"/>
    <property type="molecule type" value="Genomic_DNA"/>
</dbReference>
<organism evidence="1 2">
    <name type="scientific">Allorhodopirellula heiligendammensis</name>
    <dbReference type="NCBI Taxonomy" id="2714739"/>
    <lineage>
        <taxon>Bacteria</taxon>
        <taxon>Pseudomonadati</taxon>
        <taxon>Planctomycetota</taxon>
        <taxon>Planctomycetia</taxon>
        <taxon>Pirellulales</taxon>
        <taxon>Pirellulaceae</taxon>
        <taxon>Allorhodopirellula</taxon>
    </lineage>
</organism>
<dbReference type="SUPFAM" id="SSF50494">
    <property type="entry name" value="Trypsin-like serine proteases"/>
    <property type="match status" value="1"/>
</dbReference>
<dbReference type="AlphaFoldDB" id="A0A5C6BEK7"/>
<dbReference type="RefSeq" id="WP_146409955.1">
    <property type="nucleotide sequence ID" value="NZ_SJPU01000009.1"/>
</dbReference>
<protein>
    <recommendedName>
        <fullName evidence="3">Serine protease</fullName>
    </recommendedName>
</protein>
<dbReference type="InterPro" id="IPR043504">
    <property type="entry name" value="Peptidase_S1_PA_chymotrypsin"/>
</dbReference>
<dbReference type="Pfam" id="PF13365">
    <property type="entry name" value="Trypsin_2"/>
    <property type="match status" value="1"/>
</dbReference>